<evidence type="ECO:0000313" key="3">
    <source>
        <dbReference type="Proteomes" id="UP000054466"/>
    </source>
</evidence>
<dbReference type="PANTHER" id="PTHR47843">
    <property type="entry name" value="BTB DOMAIN-CONTAINING PROTEIN-RELATED"/>
    <property type="match status" value="1"/>
</dbReference>
<organism evidence="2 3">
    <name type="scientific">Cladophialophora immunda</name>
    <dbReference type="NCBI Taxonomy" id="569365"/>
    <lineage>
        <taxon>Eukaryota</taxon>
        <taxon>Fungi</taxon>
        <taxon>Dikarya</taxon>
        <taxon>Ascomycota</taxon>
        <taxon>Pezizomycotina</taxon>
        <taxon>Eurotiomycetes</taxon>
        <taxon>Chaetothyriomycetidae</taxon>
        <taxon>Chaetothyriales</taxon>
        <taxon>Herpotrichiellaceae</taxon>
        <taxon>Cladophialophora</taxon>
    </lineage>
</organism>
<dbReference type="EMBL" id="KN847046">
    <property type="protein sequence ID" value="KIW23713.1"/>
    <property type="molecule type" value="Genomic_DNA"/>
</dbReference>
<dbReference type="PROSITE" id="PS50097">
    <property type="entry name" value="BTB"/>
    <property type="match status" value="1"/>
</dbReference>
<dbReference type="RefSeq" id="XP_016243929.1">
    <property type="nucleotide sequence ID" value="XM_016399367.1"/>
</dbReference>
<reference evidence="2 3" key="1">
    <citation type="submission" date="2015-01" db="EMBL/GenBank/DDBJ databases">
        <title>The Genome Sequence of Cladophialophora immunda CBS83496.</title>
        <authorList>
            <consortium name="The Broad Institute Genomics Platform"/>
            <person name="Cuomo C."/>
            <person name="de Hoog S."/>
            <person name="Gorbushina A."/>
            <person name="Stielow B."/>
            <person name="Teixiera M."/>
            <person name="Abouelleil A."/>
            <person name="Chapman S.B."/>
            <person name="Priest M."/>
            <person name="Young S.K."/>
            <person name="Wortman J."/>
            <person name="Nusbaum C."/>
            <person name="Birren B."/>
        </authorList>
    </citation>
    <scope>NUCLEOTIDE SEQUENCE [LARGE SCALE GENOMIC DNA]</scope>
    <source>
        <strain evidence="2 3">CBS 83496</strain>
    </source>
</reference>
<dbReference type="AlphaFoldDB" id="A0A0D2BX64"/>
<gene>
    <name evidence="2" type="ORF">PV07_11892</name>
</gene>
<protein>
    <recommendedName>
        <fullName evidence="1">BTB domain-containing protein</fullName>
    </recommendedName>
</protein>
<dbReference type="VEuPathDB" id="FungiDB:PV07_11892"/>
<dbReference type="Pfam" id="PF00651">
    <property type="entry name" value="BTB"/>
    <property type="match status" value="1"/>
</dbReference>
<dbReference type="Gene3D" id="3.30.710.10">
    <property type="entry name" value="Potassium Channel Kv1.1, Chain A"/>
    <property type="match status" value="1"/>
</dbReference>
<dbReference type="Proteomes" id="UP000054466">
    <property type="component" value="Unassembled WGS sequence"/>
</dbReference>
<accession>A0A0D2BX64</accession>
<evidence type="ECO:0000313" key="2">
    <source>
        <dbReference type="EMBL" id="KIW23713.1"/>
    </source>
</evidence>
<dbReference type="CDD" id="cd18186">
    <property type="entry name" value="BTB_POZ_ZBTB_KLHL-like"/>
    <property type="match status" value="1"/>
</dbReference>
<keyword evidence="3" id="KW-1185">Reference proteome</keyword>
<dbReference type="STRING" id="569365.A0A0D2BX64"/>
<dbReference type="GeneID" id="27351086"/>
<feature type="domain" description="BTB" evidence="1">
    <location>
        <begin position="12"/>
        <end position="83"/>
    </location>
</feature>
<dbReference type="InterPro" id="IPR011333">
    <property type="entry name" value="SKP1/BTB/POZ_sf"/>
</dbReference>
<proteinExistence type="predicted"/>
<dbReference type="PANTHER" id="PTHR47843:SF2">
    <property type="entry name" value="BTB DOMAIN-CONTAINING PROTEIN"/>
    <property type="match status" value="1"/>
</dbReference>
<evidence type="ECO:0000259" key="1">
    <source>
        <dbReference type="PROSITE" id="PS50097"/>
    </source>
</evidence>
<name>A0A0D2BX64_9EURO</name>
<dbReference type="InterPro" id="IPR000210">
    <property type="entry name" value="BTB/POZ_dom"/>
</dbReference>
<sequence length="317" mass="36304">MADPPNVDRGTHVVKLVVGPENEERDFILHRDPLCASSKFFERAFSGEFSEGKSQEMKLPEEEPQVFAFFTDWLYKGKAASKDRAFKIANQLCHEDIFWLKVYRMADRLLTPGLQVLAYSELTDVFSLTPTIPSRDFLHSLFSEDSPLAMRMYVVEHVAYWLRRSQGKEEWARLFNVHERFGMEMALAMIRVQAKGINFLHPSNQECFAEKHGLNVPEMDAQARRADESTPKTARKVLYRATLSSSTRSGADSLKDQKICIADVRFGILRDSNKHDSCPEGKEVTTKLSRMASEKAGQHMRYRKLRVELVGSSFTNK</sequence>
<dbReference type="SUPFAM" id="SSF54695">
    <property type="entry name" value="POZ domain"/>
    <property type="match status" value="1"/>
</dbReference>
<dbReference type="OrthoDB" id="1022638at2759"/>
<dbReference type="HOGENOM" id="CLU_076134_0_0_1"/>